<reference evidence="1 4" key="3">
    <citation type="submission" date="2024-04" db="EMBL/GenBank/DDBJ databases">
        <title>Draft genome assemblies of urinary isolates.</title>
        <authorList>
            <person name="Appleberry H."/>
            <person name="Kula A."/>
            <person name="Wolfe A.J."/>
            <person name="Putonti C."/>
        </authorList>
    </citation>
    <scope>NUCLEOTIDE SEQUENCE [LARGE SCALE GENOMIC DNA]</scope>
    <source>
        <strain evidence="1 4">UMB12529</strain>
    </source>
</reference>
<reference evidence="3" key="1">
    <citation type="submission" date="2017-08" db="EMBL/GenBank/DDBJ databases">
        <authorList>
            <person name="Brisse S."/>
        </authorList>
    </citation>
    <scope>NUCLEOTIDE SEQUENCE [LARGE SCALE GENOMIC DNA]</scope>
    <source>
        <strain evidence="3">06D021</strain>
    </source>
</reference>
<proteinExistence type="predicted"/>
<dbReference type="AlphaFoldDB" id="A0A285AVQ6"/>
<organism evidence="2 3">
    <name type="scientific">Klebsiella grimontii</name>
    <dbReference type="NCBI Taxonomy" id="2058152"/>
    <lineage>
        <taxon>Bacteria</taxon>
        <taxon>Pseudomonadati</taxon>
        <taxon>Pseudomonadota</taxon>
        <taxon>Gammaproteobacteria</taxon>
        <taxon>Enterobacterales</taxon>
        <taxon>Enterobacteriaceae</taxon>
        <taxon>Klebsiella/Raoultella group</taxon>
        <taxon>Klebsiella</taxon>
    </lineage>
</organism>
<dbReference type="Proteomes" id="UP001458070">
    <property type="component" value="Unassembled WGS sequence"/>
</dbReference>
<dbReference type="RefSeq" id="WP_133116560.1">
    <property type="nucleotide sequence ID" value="NZ_CABGKG010000020.1"/>
</dbReference>
<dbReference type="Proteomes" id="UP000220639">
    <property type="component" value="Unassembled WGS sequence"/>
</dbReference>
<gene>
    <name evidence="1" type="ORF">AAFL32_24255</name>
    <name evidence="2" type="ORF">KOSB73_140049</name>
</gene>
<dbReference type="EMBL" id="FZTC01000006">
    <property type="protein sequence ID" value="SNU32732.1"/>
    <property type="molecule type" value="Genomic_DNA"/>
</dbReference>
<name>A0A285AVQ6_9ENTR</name>
<reference evidence="2" key="2">
    <citation type="submission" date="2017-08" db="EMBL/GenBank/DDBJ databases">
        <authorList>
            <person name="de Groot N.N."/>
        </authorList>
    </citation>
    <scope>NUCLEOTIDE SEQUENCE [LARGE SCALE GENOMIC DNA]</scope>
    <source>
        <strain evidence="2">06D021</strain>
    </source>
</reference>
<dbReference type="EMBL" id="JBCGEM010000026">
    <property type="protein sequence ID" value="MEM0626998.1"/>
    <property type="molecule type" value="Genomic_DNA"/>
</dbReference>
<protein>
    <submittedName>
        <fullName evidence="2">Uncharacterized protein</fullName>
    </submittedName>
</protein>
<evidence type="ECO:0000313" key="3">
    <source>
        <dbReference type="Proteomes" id="UP000220639"/>
    </source>
</evidence>
<accession>A0A285AVQ6</accession>
<evidence type="ECO:0000313" key="4">
    <source>
        <dbReference type="Proteomes" id="UP001458070"/>
    </source>
</evidence>
<evidence type="ECO:0000313" key="2">
    <source>
        <dbReference type="EMBL" id="SNU32732.1"/>
    </source>
</evidence>
<keyword evidence="4" id="KW-1185">Reference proteome</keyword>
<sequence>MLTSLILRVLKSMTLILLSIDSKIKVMLADSCWFNSVNDLAESDIAPAPCDEIQITQKWSQLWDCAGQALCSGFSQAVQKEGHCRRLLPQALLCSRKRDELAFSFRISSLHQLVVCRHASGADSDSVANNPICFSQSTMRILAIVLFLSPESTRRMRYVHCLCSCLPNGRGPYLYGCGSA</sequence>
<evidence type="ECO:0000313" key="1">
    <source>
        <dbReference type="EMBL" id="MEM0626998.1"/>
    </source>
</evidence>